<dbReference type="EMBL" id="JBBPBM010000012">
    <property type="protein sequence ID" value="KAK8562693.1"/>
    <property type="molecule type" value="Genomic_DNA"/>
</dbReference>
<comment type="caution">
    <text evidence="2">The sequence shown here is derived from an EMBL/GenBank/DDBJ whole genome shotgun (WGS) entry which is preliminary data.</text>
</comment>
<protein>
    <submittedName>
        <fullName evidence="2">Uncharacterized protein</fullName>
    </submittedName>
</protein>
<evidence type="ECO:0000256" key="1">
    <source>
        <dbReference type="SAM" id="SignalP"/>
    </source>
</evidence>
<name>A0ABR2EL21_9ROSI</name>
<keyword evidence="3" id="KW-1185">Reference proteome</keyword>
<dbReference type="Proteomes" id="UP001472677">
    <property type="component" value="Unassembled WGS sequence"/>
</dbReference>
<accession>A0ABR2EL21</accession>
<reference evidence="2 3" key="1">
    <citation type="journal article" date="2024" name="G3 (Bethesda)">
        <title>Genome assembly of Hibiscus sabdariffa L. provides insights into metabolisms of medicinal natural products.</title>
        <authorList>
            <person name="Kim T."/>
        </authorList>
    </citation>
    <scope>NUCLEOTIDE SEQUENCE [LARGE SCALE GENOMIC DNA]</scope>
    <source>
        <strain evidence="2">TK-2024</strain>
        <tissue evidence="2">Old leaves</tissue>
    </source>
</reference>
<sequence length="133" mass="14776">MMFILGDLYLIGTIPPTLATLDFENNNRKQQINGQKIFDEACFLDYDLKAIPGKAIYCQDSSSSSTHNNIKSEKRLKCGETDLFSPVHLGSNAFKQAGMLLTMFAGRDGYNVEENNGRLMLGCHVSNNVKHLA</sequence>
<evidence type="ECO:0000313" key="2">
    <source>
        <dbReference type="EMBL" id="KAK8562693.1"/>
    </source>
</evidence>
<evidence type="ECO:0000313" key="3">
    <source>
        <dbReference type="Proteomes" id="UP001472677"/>
    </source>
</evidence>
<keyword evidence="1" id="KW-0732">Signal</keyword>
<feature type="signal peptide" evidence="1">
    <location>
        <begin position="1"/>
        <end position="19"/>
    </location>
</feature>
<feature type="chain" id="PRO_5046853271" evidence="1">
    <location>
        <begin position="20"/>
        <end position="133"/>
    </location>
</feature>
<organism evidence="2 3">
    <name type="scientific">Hibiscus sabdariffa</name>
    <name type="common">roselle</name>
    <dbReference type="NCBI Taxonomy" id="183260"/>
    <lineage>
        <taxon>Eukaryota</taxon>
        <taxon>Viridiplantae</taxon>
        <taxon>Streptophyta</taxon>
        <taxon>Embryophyta</taxon>
        <taxon>Tracheophyta</taxon>
        <taxon>Spermatophyta</taxon>
        <taxon>Magnoliopsida</taxon>
        <taxon>eudicotyledons</taxon>
        <taxon>Gunneridae</taxon>
        <taxon>Pentapetalae</taxon>
        <taxon>rosids</taxon>
        <taxon>malvids</taxon>
        <taxon>Malvales</taxon>
        <taxon>Malvaceae</taxon>
        <taxon>Malvoideae</taxon>
        <taxon>Hibiscus</taxon>
    </lineage>
</organism>
<gene>
    <name evidence="2" type="ORF">V6N12_010764</name>
</gene>
<proteinExistence type="predicted"/>